<organism evidence="1">
    <name type="scientific">Gordonia amarae</name>
    <dbReference type="NCBI Taxonomy" id="36821"/>
    <lineage>
        <taxon>Bacteria</taxon>
        <taxon>Bacillati</taxon>
        <taxon>Actinomycetota</taxon>
        <taxon>Actinomycetes</taxon>
        <taxon>Mycobacteriales</taxon>
        <taxon>Gordoniaceae</taxon>
        <taxon>Gordonia</taxon>
    </lineage>
</organism>
<proteinExistence type="predicted"/>
<gene>
    <name evidence="1" type="ORF">GII30_19690</name>
</gene>
<protein>
    <submittedName>
        <fullName evidence="1">DUF952 domain-containing protein</fullName>
    </submittedName>
</protein>
<sequence length="121" mass="12922">MTSTTGPLLHLCTEADWSRAQALGHVDALSPADVGFIHLSAPYQVHLPANRLFAGRTDLLALRVDPALLTAEIRWEPGVPTDPESMLFPHLYGELPVAAIVAAEPYLPDSEGTFAPLPDAG</sequence>
<dbReference type="PANTHER" id="PTHR34129">
    <property type="entry name" value="BLR1139 PROTEIN"/>
    <property type="match status" value="1"/>
</dbReference>
<dbReference type="AlphaFoldDB" id="A0A857L1M1"/>
<accession>A0A857L1M1</accession>
<name>A0A857L1M1_9ACTN</name>
<dbReference type="Gene3D" id="3.20.170.20">
    <property type="entry name" value="Protein of unknown function DUF952"/>
    <property type="match status" value="1"/>
</dbReference>
<dbReference type="RefSeq" id="WP_005182698.1">
    <property type="nucleotide sequence ID" value="NZ_CP045804.1"/>
</dbReference>
<dbReference type="SUPFAM" id="SSF56399">
    <property type="entry name" value="ADP-ribosylation"/>
    <property type="match status" value="1"/>
</dbReference>
<dbReference type="PANTHER" id="PTHR34129:SF1">
    <property type="entry name" value="DUF952 DOMAIN-CONTAINING PROTEIN"/>
    <property type="match status" value="1"/>
</dbReference>
<dbReference type="EMBL" id="CP045810">
    <property type="protein sequence ID" value="QHN41084.1"/>
    <property type="molecule type" value="Genomic_DNA"/>
</dbReference>
<evidence type="ECO:0000313" key="1">
    <source>
        <dbReference type="EMBL" id="QHN41084.1"/>
    </source>
</evidence>
<dbReference type="InterPro" id="IPR009297">
    <property type="entry name" value="DUF952"/>
</dbReference>
<reference evidence="1" key="1">
    <citation type="journal article" date="2021" name="Nat. Microbiol.">
        <title>Cocultivation of an ultrasmall environmental parasitic bacterium with lytic ability against bacteria associated with wastewater foams.</title>
        <authorList>
            <person name="Batinovic S."/>
            <person name="Rose J.J.A."/>
            <person name="Ratcliffe J."/>
            <person name="Seviour R.J."/>
            <person name="Petrovski S."/>
        </authorList>
    </citation>
    <scope>NUCLEOTIDE SEQUENCE</scope>
    <source>
        <strain evidence="1">CON44</strain>
    </source>
</reference>
<dbReference type="Pfam" id="PF06108">
    <property type="entry name" value="DUF952"/>
    <property type="match status" value="1"/>
</dbReference>